<evidence type="ECO:0000256" key="1">
    <source>
        <dbReference type="ARBA" id="ARBA00004141"/>
    </source>
</evidence>
<feature type="transmembrane region" description="Helical" evidence="5">
    <location>
        <begin position="71"/>
        <end position="92"/>
    </location>
</feature>
<proteinExistence type="predicted"/>
<gene>
    <name evidence="6" type="ORF">SDC9_119691</name>
</gene>
<sequence length="142" mass="15626">MIEYTQTELRVMALFSAIGAVFSWLVGGVDAPIKALLVLICIDYVSGMLAAWKTGTLSSQRSFIGIKRKIVILAVVAFASLLDTAMSLNHIFRSMAVFGYSAMEGLSIIENVDRMGYGEYIPQFIRAKLIQLRDEKGVKING</sequence>
<comment type="caution">
    <text evidence="6">The sequence shown here is derived from an EMBL/GenBank/DDBJ whole genome shotgun (WGS) entry which is preliminary data.</text>
</comment>
<evidence type="ECO:0000256" key="4">
    <source>
        <dbReference type="ARBA" id="ARBA00023136"/>
    </source>
</evidence>
<feature type="transmembrane region" description="Helical" evidence="5">
    <location>
        <begin position="9"/>
        <end position="27"/>
    </location>
</feature>
<evidence type="ECO:0000256" key="3">
    <source>
        <dbReference type="ARBA" id="ARBA00022989"/>
    </source>
</evidence>
<dbReference type="InterPro" id="IPR006480">
    <property type="entry name" value="Phage_holin_4_1"/>
</dbReference>
<dbReference type="NCBIfam" id="TIGR01593">
    <property type="entry name" value="holin_tox_secr"/>
    <property type="match status" value="1"/>
</dbReference>
<keyword evidence="4 5" id="KW-0472">Membrane</keyword>
<evidence type="ECO:0008006" key="7">
    <source>
        <dbReference type="Google" id="ProtNLM"/>
    </source>
</evidence>
<accession>A0A645C586</accession>
<protein>
    <recommendedName>
        <fullName evidence="7">Holin family protein</fullName>
    </recommendedName>
</protein>
<dbReference type="EMBL" id="VSSQ01024912">
    <property type="protein sequence ID" value="MPM72715.1"/>
    <property type="molecule type" value="Genomic_DNA"/>
</dbReference>
<dbReference type="Pfam" id="PF05105">
    <property type="entry name" value="Phage_holin_4_1"/>
    <property type="match status" value="1"/>
</dbReference>
<dbReference type="GO" id="GO:0016020">
    <property type="term" value="C:membrane"/>
    <property type="evidence" value="ECO:0007669"/>
    <property type="project" value="UniProtKB-SubCell"/>
</dbReference>
<dbReference type="AlphaFoldDB" id="A0A645C586"/>
<reference evidence="6" key="1">
    <citation type="submission" date="2019-08" db="EMBL/GenBank/DDBJ databases">
        <authorList>
            <person name="Kucharzyk K."/>
            <person name="Murdoch R.W."/>
            <person name="Higgins S."/>
            <person name="Loffler F."/>
        </authorList>
    </citation>
    <scope>NUCLEOTIDE SEQUENCE</scope>
</reference>
<keyword evidence="2 5" id="KW-0812">Transmembrane</keyword>
<evidence type="ECO:0000256" key="5">
    <source>
        <dbReference type="SAM" id="Phobius"/>
    </source>
</evidence>
<feature type="transmembrane region" description="Helical" evidence="5">
    <location>
        <begin position="33"/>
        <end position="51"/>
    </location>
</feature>
<evidence type="ECO:0000313" key="6">
    <source>
        <dbReference type="EMBL" id="MPM72715.1"/>
    </source>
</evidence>
<evidence type="ECO:0000256" key="2">
    <source>
        <dbReference type="ARBA" id="ARBA00022692"/>
    </source>
</evidence>
<keyword evidence="3 5" id="KW-1133">Transmembrane helix</keyword>
<organism evidence="6">
    <name type="scientific">bioreactor metagenome</name>
    <dbReference type="NCBI Taxonomy" id="1076179"/>
    <lineage>
        <taxon>unclassified sequences</taxon>
        <taxon>metagenomes</taxon>
        <taxon>ecological metagenomes</taxon>
    </lineage>
</organism>
<comment type="subcellular location">
    <subcellularLocation>
        <location evidence="1">Membrane</location>
        <topology evidence="1">Multi-pass membrane protein</topology>
    </subcellularLocation>
</comment>
<name>A0A645C586_9ZZZZ</name>